<feature type="compositionally biased region" description="Low complexity" evidence="22">
    <location>
        <begin position="573"/>
        <end position="599"/>
    </location>
</feature>
<evidence type="ECO:0000256" key="19">
    <source>
        <dbReference type="ARBA" id="ARBA00044770"/>
    </source>
</evidence>
<dbReference type="GO" id="GO:0009252">
    <property type="term" value="P:peptidoglycan biosynthetic process"/>
    <property type="evidence" value="ECO:0007669"/>
    <property type="project" value="UniProtKB-KW"/>
</dbReference>
<keyword evidence="10 23" id="KW-1133">Transmembrane helix</keyword>
<feature type="transmembrane region" description="Helical" evidence="23">
    <location>
        <begin position="287"/>
        <end position="307"/>
    </location>
</feature>
<evidence type="ECO:0000256" key="6">
    <source>
        <dbReference type="ARBA" id="ARBA00022679"/>
    </source>
</evidence>
<comment type="catalytic activity">
    <reaction evidence="20">
        <text>[GlcNAc-(1-&gt;4)-Mur2Ac(oyl-L-Ala-gamma-D-Glu-L-Lys-D-Ala-D-Ala)](n)-di-trans,octa-cis-undecaprenyl diphosphate + beta-D-GlcNAc-(1-&gt;4)-Mur2Ac(oyl-L-Ala-gamma-D-Glu-L-Lys-D-Ala-D-Ala)-di-trans,octa-cis-undecaprenyl diphosphate = [GlcNAc-(1-&gt;4)-Mur2Ac(oyl-L-Ala-gamma-D-Glu-L-Lys-D-Ala-D-Ala)](n+1)-di-trans,octa-cis-undecaprenyl diphosphate + di-trans,octa-cis-undecaprenyl diphosphate + H(+)</text>
        <dbReference type="Rhea" id="RHEA:23708"/>
        <dbReference type="Rhea" id="RHEA-COMP:9602"/>
        <dbReference type="Rhea" id="RHEA-COMP:9603"/>
        <dbReference type="ChEBI" id="CHEBI:15378"/>
        <dbReference type="ChEBI" id="CHEBI:58405"/>
        <dbReference type="ChEBI" id="CHEBI:60033"/>
        <dbReference type="ChEBI" id="CHEBI:78435"/>
        <dbReference type="EC" id="2.4.99.28"/>
    </reaction>
</comment>
<dbReference type="Pfam" id="PF01098">
    <property type="entry name" value="FTSW_RODA_SPOVE"/>
    <property type="match status" value="1"/>
</dbReference>
<dbReference type="PROSITE" id="PS00428">
    <property type="entry name" value="FTSW_RODA_SPOVE"/>
    <property type="match status" value="1"/>
</dbReference>
<evidence type="ECO:0000256" key="9">
    <source>
        <dbReference type="ARBA" id="ARBA00022984"/>
    </source>
</evidence>
<gene>
    <name evidence="24" type="primary">ftsW</name>
    <name evidence="24" type="ORF">EH165_05375</name>
</gene>
<evidence type="ECO:0000313" key="24">
    <source>
        <dbReference type="EMBL" id="AZI57667.1"/>
    </source>
</evidence>
<dbReference type="AlphaFoldDB" id="A0A3G8ZLL4"/>
<feature type="compositionally biased region" description="Polar residues" evidence="22">
    <location>
        <begin position="41"/>
        <end position="50"/>
    </location>
</feature>
<evidence type="ECO:0000256" key="3">
    <source>
        <dbReference type="ARBA" id="ARBA00022475"/>
    </source>
</evidence>
<evidence type="ECO:0000256" key="13">
    <source>
        <dbReference type="ARBA" id="ARBA00023316"/>
    </source>
</evidence>
<evidence type="ECO:0000256" key="2">
    <source>
        <dbReference type="ARBA" id="ARBA00004752"/>
    </source>
</evidence>
<keyword evidence="6" id="KW-0808">Transferase</keyword>
<keyword evidence="25" id="KW-1185">Reference proteome</keyword>
<evidence type="ECO:0000256" key="22">
    <source>
        <dbReference type="SAM" id="MobiDB-lite"/>
    </source>
</evidence>
<feature type="transmembrane region" description="Helical" evidence="23">
    <location>
        <begin position="204"/>
        <end position="228"/>
    </location>
</feature>
<evidence type="ECO:0000256" key="21">
    <source>
        <dbReference type="ARBA" id="ARBA00049966"/>
    </source>
</evidence>
<feature type="transmembrane region" description="Helical" evidence="23">
    <location>
        <begin position="263"/>
        <end position="280"/>
    </location>
</feature>
<sequence length="633" mass="68062">MRHAPGCPADHLLGQAPWTNDDGGARGTDGPYARELWARQRTVSAPTKNNPTAKTPKPGGPPAPMTGAERARAAVAARQRARTPTAARRYAGAVKARFSDWLDRPMTSLHLLLAVFFLLLAYGLLMVLSSSSIKSFKTEGSSFGVFKSQLLFAGLGLVGFYACMRIKLSWLRGVSTTGMIIALGLLVVVLGAPRVNGARSWINVGAFTVQPSEIAKFAMVIWGAHVLAARRSNLGSWRELLIPVLPIALLMGGLIMLEPDMGTTAALMIIVFGLFFFAGASWWLFSILASCGIGALVLYAFTTPYALKRLVSFANPEANAQGSGMQLLQGLYGMADGGLFGVGLGHSSAKWQYLPHAESDFIFAIVGEELGLIGAGLLVALYVTLALVGLRIARRNMDPFVKLVAATSTAWLVGQAAINIFYVIGLLPVTGIPLPMISAGGTSLIVTMAIFGLLANFARREPKAMALLQEKGPGRLSRFFGIGIPGTAIEEAKALAGKAAKQQNREWARTSARKAAQEKKEKKAAARGQVIASTRREQRGDRRPVPPPRSRFGGLDFDQDNRGAPAGGGRGSGIRARSTPIRSTPTRSTPTRTRPATSARSRDESPRNRDGSPRTRGQRQETRRQFRDDQDYR</sequence>
<evidence type="ECO:0000256" key="16">
    <source>
        <dbReference type="ARBA" id="ARBA00038053"/>
    </source>
</evidence>
<feature type="transmembrane region" description="Helical" evidence="23">
    <location>
        <begin position="361"/>
        <end position="388"/>
    </location>
</feature>
<comment type="pathway">
    <text evidence="2">Cell wall biogenesis; peptidoglycan biosynthesis.</text>
</comment>
<evidence type="ECO:0000256" key="18">
    <source>
        <dbReference type="ARBA" id="ARBA00041418"/>
    </source>
</evidence>
<protein>
    <recommendedName>
        <fullName evidence="17">Probable peptidoglycan glycosyltransferase FtsW</fullName>
        <ecNumber evidence="19">2.4.99.28</ecNumber>
    </recommendedName>
    <alternativeName>
        <fullName evidence="18">Cell division protein FtsW</fullName>
    </alternativeName>
    <alternativeName>
        <fullName evidence="15">Cell wall polymerase</fullName>
    </alternativeName>
    <alternativeName>
        <fullName evidence="14">Peptidoglycan polymerase</fullName>
    </alternativeName>
</protein>
<evidence type="ECO:0000256" key="20">
    <source>
        <dbReference type="ARBA" id="ARBA00049902"/>
    </source>
</evidence>
<feature type="compositionally biased region" description="Basic and acidic residues" evidence="22">
    <location>
        <begin position="515"/>
        <end position="524"/>
    </location>
</feature>
<comment type="subcellular location">
    <subcellularLocation>
        <location evidence="1">Cell membrane</location>
        <topology evidence="1">Multi-pass membrane protein</topology>
    </subcellularLocation>
</comment>
<feature type="transmembrane region" description="Helical" evidence="23">
    <location>
        <begin position="111"/>
        <end position="133"/>
    </location>
</feature>
<feature type="transmembrane region" description="Helical" evidence="23">
    <location>
        <begin position="436"/>
        <end position="458"/>
    </location>
</feature>
<evidence type="ECO:0000313" key="25">
    <source>
        <dbReference type="Proteomes" id="UP000268084"/>
    </source>
</evidence>
<comment type="similarity">
    <text evidence="16">Belongs to the SEDS family. FtsW subfamily.</text>
</comment>
<keyword evidence="7 23" id="KW-0812">Transmembrane</keyword>
<dbReference type="GO" id="GO:0071555">
    <property type="term" value="P:cell wall organization"/>
    <property type="evidence" value="ECO:0007669"/>
    <property type="project" value="UniProtKB-KW"/>
</dbReference>
<keyword evidence="5" id="KW-0328">Glycosyltransferase</keyword>
<evidence type="ECO:0000256" key="10">
    <source>
        <dbReference type="ARBA" id="ARBA00022989"/>
    </source>
</evidence>
<feature type="transmembrane region" description="Helical" evidence="23">
    <location>
        <begin position="240"/>
        <end position="257"/>
    </location>
</feature>
<dbReference type="KEGG" id="nak:EH165_05375"/>
<dbReference type="GO" id="GO:0008360">
    <property type="term" value="P:regulation of cell shape"/>
    <property type="evidence" value="ECO:0007669"/>
    <property type="project" value="UniProtKB-KW"/>
</dbReference>
<dbReference type="GO" id="GO:0005886">
    <property type="term" value="C:plasma membrane"/>
    <property type="evidence" value="ECO:0007669"/>
    <property type="project" value="UniProtKB-SubCell"/>
</dbReference>
<dbReference type="PANTHER" id="PTHR30474:SF2">
    <property type="entry name" value="PEPTIDOGLYCAN GLYCOSYLTRANSFERASE FTSW-RELATED"/>
    <property type="match status" value="1"/>
</dbReference>
<dbReference type="NCBIfam" id="TIGR02614">
    <property type="entry name" value="ftsW"/>
    <property type="match status" value="1"/>
</dbReference>
<evidence type="ECO:0000256" key="7">
    <source>
        <dbReference type="ARBA" id="ARBA00022692"/>
    </source>
</evidence>
<name>A0A3G8ZLL4_9ACTN</name>
<evidence type="ECO:0000256" key="14">
    <source>
        <dbReference type="ARBA" id="ARBA00032370"/>
    </source>
</evidence>
<feature type="transmembrane region" description="Helical" evidence="23">
    <location>
        <begin position="170"/>
        <end position="192"/>
    </location>
</feature>
<dbReference type="GO" id="GO:0008955">
    <property type="term" value="F:peptidoglycan glycosyltransferase activity"/>
    <property type="evidence" value="ECO:0007669"/>
    <property type="project" value="UniProtKB-EC"/>
</dbReference>
<keyword evidence="12" id="KW-0131">Cell cycle</keyword>
<dbReference type="GO" id="GO:0015648">
    <property type="term" value="F:lipid-linked peptidoglycan transporter activity"/>
    <property type="evidence" value="ECO:0007669"/>
    <property type="project" value="TreeGrafter"/>
</dbReference>
<dbReference type="InterPro" id="IPR018365">
    <property type="entry name" value="Cell_cycle_FtsW-rel_CS"/>
</dbReference>
<evidence type="ECO:0000256" key="5">
    <source>
        <dbReference type="ARBA" id="ARBA00022676"/>
    </source>
</evidence>
<proteinExistence type="inferred from homology"/>
<evidence type="ECO:0000256" key="4">
    <source>
        <dbReference type="ARBA" id="ARBA00022618"/>
    </source>
</evidence>
<evidence type="ECO:0000256" key="12">
    <source>
        <dbReference type="ARBA" id="ARBA00023306"/>
    </source>
</evidence>
<evidence type="ECO:0000256" key="1">
    <source>
        <dbReference type="ARBA" id="ARBA00004651"/>
    </source>
</evidence>
<dbReference type="EMBL" id="CP034170">
    <property type="protein sequence ID" value="AZI57667.1"/>
    <property type="molecule type" value="Genomic_DNA"/>
</dbReference>
<evidence type="ECO:0000256" key="11">
    <source>
        <dbReference type="ARBA" id="ARBA00023136"/>
    </source>
</evidence>
<feature type="transmembrane region" description="Helical" evidence="23">
    <location>
        <begin position="145"/>
        <end position="163"/>
    </location>
</feature>
<dbReference type="PANTHER" id="PTHR30474">
    <property type="entry name" value="CELL CYCLE PROTEIN"/>
    <property type="match status" value="1"/>
</dbReference>
<keyword evidence="11 23" id="KW-0472">Membrane</keyword>
<feature type="region of interest" description="Disordered" evidence="22">
    <location>
        <begin position="500"/>
        <end position="633"/>
    </location>
</feature>
<dbReference type="EC" id="2.4.99.28" evidence="19"/>
<dbReference type="InterPro" id="IPR001182">
    <property type="entry name" value="FtsW/RodA"/>
</dbReference>
<keyword evidence="13" id="KW-0961">Cell wall biogenesis/degradation</keyword>
<keyword evidence="4" id="KW-0132">Cell division</keyword>
<accession>A0A3G8ZLL4</accession>
<reference evidence="24 25" key="2">
    <citation type="submission" date="2018-12" db="EMBL/GenBank/DDBJ databases">
        <title>Nakamurella antarcticus sp. nov., isolated from Antarctica South Shetland Islands soil.</title>
        <authorList>
            <person name="Peng F."/>
        </authorList>
    </citation>
    <scope>NUCLEOTIDE SEQUENCE [LARGE SCALE GENOMIC DNA]</scope>
    <source>
        <strain evidence="24 25">S14-144</strain>
    </source>
</reference>
<dbReference type="GO" id="GO:0032153">
    <property type="term" value="C:cell division site"/>
    <property type="evidence" value="ECO:0007669"/>
    <property type="project" value="TreeGrafter"/>
</dbReference>
<dbReference type="GO" id="GO:0051301">
    <property type="term" value="P:cell division"/>
    <property type="evidence" value="ECO:0007669"/>
    <property type="project" value="UniProtKB-KW"/>
</dbReference>
<evidence type="ECO:0000256" key="8">
    <source>
        <dbReference type="ARBA" id="ARBA00022960"/>
    </source>
</evidence>
<reference evidence="24 25" key="1">
    <citation type="submission" date="2018-11" db="EMBL/GenBank/DDBJ databases">
        <authorList>
            <person name="Da X."/>
        </authorList>
    </citation>
    <scope>NUCLEOTIDE SEQUENCE [LARGE SCALE GENOMIC DNA]</scope>
    <source>
        <strain evidence="24 25">S14-144</strain>
    </source>
</reference>
<dbReference type="Proteomes" id="UP000268084">
    <property type="component" value="Chromosome"/>
</dbReference>
<feature type="compositionally biased region" description="Basic and acidic residues" evidence="22">
    <location>
        <begin position="600"/>
        <end position="633"/>
    </location>
</feature>
<feature type="region of interest" description="Disordered" evidence="22">
    <location>
        <begin position="1"/>
        <end position="71"/>
    </location>
</feature>
<feature type="transmembrane region" description="Helical" evidence="23">
    <location>
        <begin position="400"/>
        <end position="424"/>
    </location>
</feature>
<evidence type="ECO:0000256" key="15">
    <source>
        <dbReference type="ARBA" id="ARBA00033270"/>
    </source>
</evidence>
<keyword evidence="9" id="KW-0573">Peptidoglycan synthesis</keyword>
<evidence type="ECO:0000256" key="17">
    <source>
        <dbReference type="ARBA" id="ARBA00041185"/>
    </source>
</evidence>
<keyword evidence="3" id="KW-1003">Cell membrane</keyword>
<keyword evidence="8" id="KW-0133">Cell shape</keyword>
<dbReference type="OrthoDB" id="9768187at2"/>
<comment type="function">
    <text evidence="21">Peptidoglycan polymerase that is essential for cell division.</text>
</comment>
<feature type="compositionally biased region" description="Basic and acidic residues" evidence="22">
    <location>
        <begin position="534"/>
        <end position="544"/>
    </location>
</feature>
<dbReference type="InterPro" id="IPR013437">
    <property type="entry name" value="FtsW"/>
</dbReference>
<organism evidence="24 25">
    <name type="scientific">Nakamurella antarctica</name>
    <dbReference type="NCBI Taxonomy" id="1902245"/>
    <lineage>
        <taxon>Bacteria</taxon>
        <taxon>Bacillati</taxon>
        <taxon>Actinomycetota</taxon>
        <taxon>Actinomycetes</taxon>
        <taxon>Nakamurellales</taxon>
        <taxon>Nakamurellaceae</taxon>
        <taxon>Nakamurella</taxon>
    </lineage>
</organism>
<evidence type="ECO:0000256" key="23">
    <source>
        <dbReference type="SAM" id="Phobius"/>
    </source>
</evidence>